<sequence>MTPFTVHVVFGTRPEAIKLAPLVRAMRRSPALDPVVISTGQHRELLDTLLDTLQLRCQHQLAAMVADQSLCDLTSRMVQRLGNLFATQRPDVLLVHGDTATAFAGAVAGFYERIPVAHIEAGIRSGTPVTPFPEEFHRTAIARLTRWHFPSTDAAARNLLAEGVDPVDIEVTGSTAVDSLRWAMAGGLGRSAFTPGSLRNVLVTLHRRESQDGRIERVTQALTALAGPGTDVVILLHRNPAVRRDLLAAAANAAGPARFVEPLDYLDFVRTLAEADLVLTDSGGVQDEATALGKRMLVLRERTDRPEAVDAGTAEVIGLHPPDVVDRARREIGHPPPRRADIATDGPFGDGRSAERIVRRLSADLAVHAQPRGNVLSGR</sequence>
<evidence type="ECO:0000256" key="3">
    <source>
        <dbReference type="ARBA" id="ARBA00038858"/>
    </source>
</evidence>
<organism evidence="6 7">
    <name type="scientific">Virgisporangium aurantiacum</name>
    <dbReference type="NCBI Taxonomy" id="175570"/>
    <lineage>
        <taxon>Bacteria</taxon>
        <taxon>Bacillati</taxon>
        <taxon>Actinomycetota</taxon>
        <taxon>Actinomycetes</taxon>
        <taxon>Micromonosporales</taxon>
        <taxon>Micromonosporaceae</taxon>
        <taxon>Virgisporangium</taxon>
    </lineage>
</organism>
<dbReference type="AlphaFoldDB" id="A0A8J4E5X4"/>
<dbReference type="Gene3D" id="3.40.50.2000">
    <property type="entry name" value="Glycogen Phosphorylase B"/>
    <property type="match status" value="2"/>
</dbReference>
<accession>A0A8J4E5X4</accession>
<evidence type="ECO:0000313" key="7">
    <source>
        <dbReference type="Proteomes" id="UP000612585"/>
    </source>
</evidence>
<dbReference type="PANTHER" id="PTHR43174:SF2">
    <property type="entry name" value="UDP-N-ACETYLGLUCOSAMINE 2-EPIMERASE"/>
    <property type="match status" value="1"/>
</dbReference>
<dbReference type="CDD" id="cd03786">
    <property type="entry name" value="GTB_UDP-GlcNAc_2-Epimerase"/>
    <property type="match status" value="1"/>
</dbReference>
<gene>
    <name evidence="6" type="ORF">Vau01_101200</name>
</gene>
<dbReference type="EMBL" id="BOPG01000080">
    <property type="protein sequence ID" value="GIJ62604.1"/>
    <property type="molecule type" value="Genomic_DNA"/>
</dbReference>
<dbReference type="NCBIfam" id="TIGR00236">
    <property type="entry name" value="wecB"/>
    <property type="match status" value="1"/>
</dbReference>
<dbReference type="RefSeq" id="WP_204008336.1">
    <property type="nucleotide sequence ID" value="NZ_BOPG01000080.1"/>
</dbReference>
<evidence type="ECO:0000256" key="4">
    <source>
        <dbReference type="RuleBase" id="RU003513"/>
    </source>
</evidence>
<dbReference type="GO" id="GO:0008761">
    <property type="term" value="F:UDP-N-acetylglucosamine 2-epimerase activity"/>
    <property type="evidence" value="ECO:0007669"/>
    <property type="project" value="UniProtKB-EC"/>
</dbReference>
<dbReference type="InterPro" id="IPR003331">
    <property type="entry name" value="UDP_GlcNAc_Epimerase_2_dom"/>
</dbReference>
<evidence type="ECO:0000256" key="1">
    <source>
        <dbReference type="ARBA" id="ARBA00023235"/>
    </source>
</evidence>
<dbReference type="SUPFAM" id="SSF53756">
    <property type="entry name" value="UDP-Glycosyltransferase/glycogen phosphorylase"/>
    <property type="match status" value="1"/>
</dbReference>
<dbReference type="Pfam" id="PF02350">
    <property type="entry name" value="Epimerase_2"/>
    <property type="match status" value="1"/>
</dbReference>
<protein>
    <recommendedName>
        <fullName evidence="3">UDP-N-acetylglucosamine 2-epimerase (non-hydrolyzing)</fullName>
        <ecNumber evidence="3">5.1.3.14</ecNumber>
    </recommendedName>
</protein>
<reference evidence="6" key="1">
    <citation type="submission" date="2021-01" db="EMBL/GenBank/DDBJ databases">
        <title>Whole genome shotgun sequence of Virgisporangium aurantiacum NBRC 16421.</title>
        <authorList>
            <person name="Komaki H."/>
            <person name="Tamura T."/>
        </authorList>
    </citation>
    <scope>NUCLEOTIDE SEQUENCE</scope>
    <source>
        <strain evidence="6">NBRC 16421</strain>
    </source>
</reference>
<comment type="caution">
    <text evidence="6">The sequence shown here is derived from an EMBL/GenBank/DDBJ whole genome shotgun (WGS) entry which is preliminary data.</text>
</comment>
<proteinExistence type="inferred from homology"/>
<dbReference type="PANTHER" id="PTHR43174">
    <property type="entry name" value="UDP-N-ACETYLGLUCOSAMINE 2-EPIMERASE"/>
    <property type="match status" value="1"/>
</dbReference>
<evidence type="ECO:0000256" key="2">
    <source>
        <dbReference type="ARBA" id="ARBA00038209"/>
    </source>
</evidence>
<feature type="domain" description="UDP-N-acetylglucosamine 2-epimerase" evidence="5">
    <location>
        <begin position="25"/>
        <end position="361"/>
    </location>
</feature>
<dbReference type="Proteomes" id="UP000612585">
    <property type="component" value="Unassembled WGS sequence"/>
</dbReference>
<name>A0A8J4E5X4_9ACTN</name>
<evidence type="ECO:0000313" key="6">
    <source>
        <dbReference type="EMBL" id="GIJ62604.1"/>
    </source>
</evidence>
<keyword evidence="7" id="KW-1185">Reference proteome</keyword>
<evidence type="ECO:0000259" key="5">
    <source>
        <dbReference type="Pfam" id="PF02350"/>
    </source>
</evidence>
<dbReference type="InterPro" id="IPR029767">
    <property type="entry name" value="WecB-like"/>
</dbReference>
<dbReference type="EC" id="5.1.3.14" evidence="3"/>
<keyword evidence="1 4" id="KW-0413">Isomerase</keyword>
<comment type="similarity">
    <text evidence="2 4">Belongs to the UDP-N-acetylglucosamine 2-epimerase family.</text>
</comment>